<dbReference type="KEGG" id="vg:29126802"/>
<gene>
    <name evidence="2" type="primary">81</name>
    <name evidence="2" type="ORF">SEA_BACTOBUSTER_81</name>
</gene>
<protein>
    <submittedName>
        <fullName evidence="2">Uncharacterized protein</fullName>
    </submittedName>
</protein>
<organism evidence="2 3">
    <name type="scientific">Mycobacterium phage Bactobuster</name>
    <dbReference type="NCBI Taxonomy" id="1784956"/>
    <lineage>
        <taxon>Viruses</taxon>
        <taxon>Duplodnaviria</taxon>
        <taxon>Heunggongvirae</taxon>
        <taxon>Uroviricota</taxon>
        <taxon>Caudoviricetes</taxon>
        <taxon>Pukovnikvirus</taxon>
        <taxon>Pukovnikvirus bactobuster</taxon>
    </lineage>
</organism>
<feature type="region of interest" description="Disordered" evidence="1">
    <location>
        <begin position="1"/>
        <end position="33"/>
    </location>
</feature>
<reference evidence="2 3" key="1">
    <citation type="submission" date="2016-01" db="EMBL/GenBank/DDBJ databases">
        <authorList>
            <person name="Azorlibu D.M."/>
            <person name="Coomans R.J."/>
            <person name="Hopkins-Harrington C.T."/>
            <person name="Hosea K."/>
            <person name="Jones K.D."/>
            <person name="Kitt M."/>
            <person name="Mann S.N."/>
            <person name="Newman R.H."/>
            <person name="Owens D.L."/>
            <person name="Parson C.D."/>
            <person name="Robinson T.D."/>
            <person name="Salters I.D."/>
            <person name="Stadler E.K."/>
            <person name="Tran L.N."/>
            <person name="Williams K.L."/>
            <person name="Bradley K.W."/>
            <person name="Asai D.J."/>
            <person name="Bowman C.A."/>
            <person name="Russell D.A."/>
            <person name="Pope W.H."/>
            <person name="Jacobs-Sera D."/>
            <person name="Hendrix R.W."/>
            <person name="Hatfull G.F."/>
        </authorList>
    </citation>
    <scope>NUCLEOTIDE SEQUENCE [LARGE SCALE GENOMIC DNA]</scope>
</reference>
<keyword evidence="3" id="KW-1185">Reference proteome</keyword>
<evidence type="ECO:0000256" key="1">
    <source>
        <dbReference type="SAM" id="MobiDB-lite"/>
    </source>
</evidence>
<accession>A0A140IEX1</accession>
<sequence length="33" mass="4022">MNADLMVSFRKARRTQRSAWYPPRQTPKEQRKS</sequence>
<evidence type="ECO:0000313" key="2">
    <source>
        <dbReference type="EMBL" id="AMO44049.1"/>
    </source>
</evidence>
<evidence type="ECO:0000313" key="3">
    <source>
        <dbReference type="Proteomes" id="UP000202432"/>
    </source>
</evidence>
<dbReference type="Proteomes" id="UP000202432">
    <property type="component" value="Segment"/>
</dbReference>
<name>A0A140IEX1_9CAUD</name>
<dbReference type="EMBL" id="KU568494">
    <property type="protein sequence ID" value="AMO44049.1"/>
    <property type="molecule type" value="Genomic_DNA"/>
</dbReference>
<dbReference type="RefSeq" id="YP_009304737.1">
    <property type="nucleotide sequence ID" value="NC_031279.1"/>
</dbReference>
<dbReference type="GeneID" id="29126802"/>
<proteinExistence type="predicted"/>